<dbReference type="EMBL" id="JACEFT010000002">
    <property type="protein sequence ID" value="MBA2777975.1"/>
    <property type="molecule type" value="Genomic_DNA"/>
</dbReference>
<reference evidence="3 5" key="2">
    <citation type="submission" date="2020-07" db="EMBL/GenBank/DDBJ databases">
        <title>Identification of Halomonas strains.</title>
        <authorList>
            <person name="Xiao Z."/>
            <person name="Shen J."/>
        </authorList>
    </citation>
    <scope>NUCLEOTIDE SEQUENCE [LARGE SCALE GENOMIC DNA]</scope>
    <source>
        <strain evidence="3 5">DSM 17331</strain>
    </source>
</reference>
<dbReference type="Proteomes" id="UP000518091">
    <property type="component" value="Unassembled WGS sequence"/>
</dbReference>
<organism evidence="3 5">
    <name type="scientific">Billgrantia kenyensis</name>
    <dbReference type="NCBI Taxonomy" id="321266"/>
    <lineage>
        <taxon>Bacteria</taxon>
        <taxon>Pseudomonadati</taxon>
        <taxon>Pseudomonadota</taxon>
        <taxon>Gammaproteobacteria</taxon>
        <taxon>Oceanospirillales</taxon>
        <taxon>Halomonadaceae</taxon>
        <taxon>Billgrantia</taxon>
    </lineage>
</organism>
<reference evidence="4 6" key="1">
    <citation type="submission" date="2020-05" db="EMBL/GenBank/DDBJ databases">
        <title>Comparative genomic analysis of denitrifying bacteria from Halomonas genus.</title>
        <authorList>
            <person name="Wang L."/>
            <person name="Shao Z."/>
        </authorList>
    </citation>
    <scope>NUCLEOTIDE SEQUENCE [LARGE SCALE GENOMIC DNA]</scope>
    <source>
        <strain evidence="4 6">DSM 17331</strain>
    </source>
</reference>
<dbReference type="AlphaFoldDB" id="A0A7V9VYV7"/>
<evidence type="ECO:0000256" key="1">
    <source>
        <dbReference type="SAM" id="SignalP"/>
    </source>
</evidence>
<feature type="signal peptide" evidence="1">
    <location>
        <begin position="1"/>
        <end position="22"/>
    </location>
</feature>
<dbReference type="EMBL" id="JABFUB010000004">
    <property type="protein sequence ID" value="MCG6661446.1"/>
    <property type="molecule type" value="Genomic_DNA"/>
</dbReference>
<feature type="domain" description="Lcl C-terminal" evidence="2">
    <location>
        <begin position="36"/>
        <end position="157"/>
    </location>
</feature>
<evidence type="ECO:0000259" key="2">
    <source>
        <dbReference type="Pfam" id="PF07603"/>
    </source>
</evidence>
<comment type="caution">
    <text evidence="3">The sequence shown here is derived from an EMBL/GenBank/DDBJ whole genome shotgun (WGS) entry which is preliminary data.</text>
</comment>
<evidence type="ECO:0000313" key="3">
    <source>
        <dbReference type="EMBL" id="MBA2777975.1"/>
    </source>
</evidence>
<protein>
    <submittedName>
        <fullName evidence="3">DUF1566 domain-containing protein</fullName>
    </submittedName>
</protein>
<dbReference type="InterPro" id="IPR011460">
    <property type="entry name" value="Lcl_C"/>
</dbReference>
<evidence type="ECO:0000313" key="4">
    <source>
        <dbReference type="EMBL" id="MCG6661446.1"/>
    </source>
</evidence>
<gene>
    <name evidence="3" type="ORF">H1D44_03580</name>
    <name evidence="4" type="ORF">HOP48_07760</name>
</gene>
<sequence length="170" mass="18860">MNQYRGWASLLVGMSLSGSLLAADTPSYDLSHEGLALDTRQQLAWMRCSLGQRFEEGRCLGEAERLSWSEAQARIQELAGPECPWRLPRFHELRGLMQPAPGRDMAIDLEAFPDTPPGWYWNQASAGGHSQQDCFVDFGGEGRTRCNMGGHFHLRPVMPDAKAASCLGNH</sequence>
<dbReference type="Proteomes" id="UP000814353">
    <property type="component" value="Unassembled WGS sequence"/>
</dbReference>
<dbReference type="Pfam" id="PF07603">
    <property type="entry name" value="Lcl_C"/>
    <property type="match status" value="1"/>
</dbReference>
<proteinExistence type="predicted"/>
<evidence type="ECO:0000313" key="6">
    <source>
        <dbReference type="Proteomes" id="UP000814353"/>
    </source>
</evidence>
<dbReference type="RefSeq" id="WP_181513469.1">
    <property type="nucleotide sequence ID" value="NZ_JABFUB010000004.1"/>
</dbReference>
<accession>A0A7V9VYV7</accession>
<evidence type="ECO:0000313" key="5">
    <source>
        <dbReference type="Proteomes" id="UP000518091"/>
    </source>
</evidence>
<keyword evidence="6" id="KW-1185">Reference proteome</keyword>
<keyword evidence="1" id="KW-0732">Signal</keyword>
<feature type="chain" id="PRO_5031513623" evidence="1">
    <location>
        <begin position="23"/>
        <end position="170"/>
    </location>
</feature>
<name>A0A7V9VYV7_9GAMM</name>